<dbReference type="InterPro" id="IPR013525">
    <property type="entry name" value="ABC2_TM"/>
</dbReference>
<evidence type="ECO:0000313" key="11">
    <source>
        <dbReference type="Proteomes" id="UP000177905"/>
    </source>
</evidence>
<dbReference type="GO" id="GO:0043190">
    <property type="term" value="C:ATP-binding cassette (ABC) transporter complex"/>
    <property type="evidence" value="ECO:0007669"/>
    <property type="project" value="InterPro"/>
</dbReference>
<evidence type="ECO:0000313" key="10">
    <source>
        <dbReference type="EMBL" id="OGC16587.1"/>
    </source>
</evidence>
<dbReference type="InterPro" id="IPR051449">
    <property type="entry name" value="ABC-2_transporter_component"/>
</dbReference>
<evidence type="ECO:0000256" key="6">
    <source>
        <dbReference type="ARBA" id="ARBA00022989"/>
    </source>
</evidence>
<organism evidence="10 11">
    <name type="scientific">candidate division WOR-1 bacterium RIFOXYB2_FULL_36_35</name>
    <dbReference type="NCBI Taxonomy" id="1802578"/>
    <lineage>
        <taxon>Bacteria</taxon>
        <taxon>Bacillati</taxon>
        <taxon>Saganbacteria</taxon>
    </lineage>
</organism>
<keyword evidence="7 8" id="KW-0472">Membrane</keyword>
<dbReference type="EMBL" id="MEUA01000006">
    <property type="protein sequence ID" value="OGC16587.1"/>
    <property type="molecule type" value="Genomic_DNA"/>
</dbReference>
<keyword evidence="3 8" id="KW-0813">Transport</keyword>
<evidence type="ECO:0000256" key="7">
    <source>
        <dbReference type="ARBA" id="ARBA00023136"/>
    </source>
</evidence>
<feature type="transmembrane region" description="Helical" evidence="8">
    <location>
        <begin position="224"/>
        <end position="252"/>
    </location>
</feature>
<dbReference type="AlphaFoldDB" id="A0A1F4S875"/>
<reference evidence="10 11" key="1">
    <citation type="journal article" date="2016" name="Nat. Commun.">
        <title>Thousands of microbial genomes shed light on interconnected biogeochemical processes in an aquifer system.</title>
        <authorList>
            <person name="Anantharaman K."/>
            <person name="Brown C.T."/>
            <person name="Hug L.A."/>
            <person name="Sharon I."/>
            <person name="Castelle C.J."/>
            <person name="Probst A.J."/>
            <person name="Thomas B.C."/>
            <person name="Singh A."/>
            <person name="Wilkins M.J."/>
            <person name="Karaoz U."/>
            <person name="Brodie E.L."/>
            <person name="Williams K.H."/>
            <person name="Hubbard S.S."/>
            <person name="Banfield J.F."/>
        </authorList>
    </citation>
    <scope>NUCLEOTIDE SEQUENCE [LARGE SCALE GENOMIC DNA]</scope>
</reference>
<evidence type="ECO:0000256" key="4">
    <source>
        <dbReference type="ARBA" id="ARBA00022475"/>
    </source>
</evidence>
<comment type="similarity">
    <text evidence="2 8">Belongs to the ABC-2 integral membrane protein family.</text>
</comment>
<evidence type="ECO:0000256" key="2">
    <source>
        <dbReference type="ARBA" id="ARBA00007783"/>
    </source>
</evidence>
<dbReference type="Pfam" id="PF12698">
    <property type="entry name" value="ABC2_membrane_3"/>
    <property type="match status" value="1"/>
</dbReference>
<proteinExistence type="inferred from homology"/>
<keyword evidence="4 8" id="KW-1003">Cell membrane</keyword>
<keyword evidence="6 8" id="KW-1133">Transmembrane helix</keyword>
<dbReference type="Gene3D" id="3.40.1710.10">
    <property type="entry name" value="abc type-2 transporter like domain"/>
    <property type="match status" value="1"/>
</dbReference>
<feature type="transmembrane region" description="Helical" evidence="8">
    <location>
        <begin position="350"/>
        <end position="368"/>
    </location>
</feature>
<dbReference type="InterPro" id="IPR047817">
    <property type="entry name" value="ABC2_TM_bact-type"/>
</dbReference>
<feature type="transmembrane region" description="Helical" evidence="8">
    <location>
        <begin position="12"/>
        <end position="31"/>
    </location>
</feature>
<feature type="transmembrane region" description="Helical" evidence="8">
    <location>
        <begin position="290"/>
        <end position="310"/>
    </location>
</feature>
<evidence type="ECO:0000256" key="5">
    <source>
        <dbReference type="ARBA" id="ARBA00022692"/>
    </source>
</evidence>
<comment type="caution">
    <text evidence="10">The sequence shown here is derived from an EMBL/GenBank/DDBJ whole genome shotgun (WGS) entry which is preliminary data.</text>
</comment>
<feature type="transmembrane region" description="Helical" evidence="8">
    <location>
        <begin position="258"/>
        <end position="278"/>
    </location>
</feature>
<feature type="transmembrane region" description="Helical" evidence="8">
    <location>
        <begin position="316"/>
        <end position="338"/>
    </location>
</feature>
<evidence type="ECO:0000259" key="9">
    <source>
        <dbReference type="PROSITE" id="PS51012"/>
    </source>
</evidence>
<dbReference type="PANTHER" id="PTHR30294:SF47">
    <property type="entry name" value="INNER MEMBRANE TRANSPORT PERMEASE YHHJ"/>
    <property type="match status" value="1"/>
</dbReference>
<dbReference type="PANTHER" id="PTHR30294">
    <property type="entry name" value="MEMBRANE COMPONENT OF ABC TRANSPORTER YHHJ-RELATED"/>
    <property type="match status" value="1"/>
</dbReference>
<name>A0A1F4S875_UNCSA</name>
<evidence type="ECO:0000256" key="3">
    <source>
        <dbReference type="ARBA" id="ARBA00022448"/>
    </source>
</evidence>
<evidence type="ECO:0000256" key="8">
    <source>
        <dbReference type="RuleBase" id="RU361157"/>
    </source>
</evidence>
<feature type="domain" description="ABC transmembrane type-2" evidence="9">
    <location>
        <begin position="131"/>
        <end position="371"/>
    </location>
</feature>
<comment type="subcellular location">
    <subcellularLocation>
        <location evidence="1 8">Cell membrane</location>
        <topology evidence="1 8">Multi-pass membrane protein</topology>
    </subcellularLocation>
</comment>
<gene>
    <name evidence="10" type="ORF">A2290_06715</name>
</gene>
<protein>
    <recommendedName>
        <fullName evidence="8">Transport permease protein</fullName>
    </recommendedName>
</protein>
<dbReference type="PROSITE" id="PS51012">
    <property type="entry name" value="ABC_TM2"/>
    <property type="match status" value="1"/>
</dbReference>
<dbReference type="GO" id="GO:0140359">
    <property type="term" value="F:ABC-type transporter activity"/>
    <property type="evidence" value="ECO:0007669"/>
    <property type="project" value="InterPro"/>
</dbReference>
<dbReference type="Proteomes" id="UP000177905">
    <property type="component" value="Unassembled WGS sequence"/>
</dbReference>
<dbReference type="PRINTS" id="PR00164">
    <property type="entry name" value="ABC2TRNSPORT"/>
</dbReference>
<dbReference type="InterPro" id="IPR000412">
    <property type="entry name" value="ABC_2_transport"/>
</dbReference>
<keyword evidence="5 8" id="KW-0812">Transmembrane</keyword>
<accession>A0A1F4S875</accession>
<feature type="transmembrane region" description="Helical" evidence="8">
    <location>
        <begin position="185"/>
        <end position="203"/>
    </location>
</feature>
<evidence type="ECO:0000256" key="1">
    <source>
        <dbReference type="ARBA" id="ARBA00004651"/>
    </source>
</evidence>
<sequence>MFYKWFNLMRKEYLLFLRNTVLLLVVLYFSTFDIYQTSTTSTDPNFFPLAIYDMDRSVKSQEIVRRFRSPYFHVKTYINEEDELKKLIEDGTVSAAITFPKGFAGDIAANKTANLQIILDGTNSNASEIALNYIHSIISEYNIDLWTARLKGSGGRQEVPDVQMRPFFYSNTSLNEGWVLSLQELYTVITLLGLVLITTAIVNEKQFGTIEQLMISPLKTYEIILPKIITMMGVIFMVVFIALFVVLMPLGVPLAGTIWDLFIVTLLYIFTLTGYGLLIATVSNSLSETILISFLLILPILLLSGMYVPVESLPVVMQGLISFSPLKYYLNLAHGVFLKGNSICFMWKDFCSLLTLGVVSFAVGLWRFRKSFSE</sequence>